<sequence length="129" mass="15414">MIDQRVSEQTKRIVKEKSKRIADVIEDKNKKPLMESSYRISEVLSEIERSCIDYIWHLKDFFNKSYNLNIKIQENHSLQSMKLKELKAILEEEIYHGKDELTRLGIEFLKVKPFLNITESKIEKMVIQK</sequence>
<reference evidence="1" key="1">
    <citation type="journal article" date="2014" name="Front. Microbiol.">
        <title>High frequency of phylogenetically diverse reductive dehalogenase-homologous genes in deep subseafloor sedimentary metagenomes.</title>
        <authorList>
            <person name="Kawai M."/>
            <person name="Futagami T."/>
            <person name="Toyoda A."/>
            <person name="Takaki Y."/>
            <person name="Nishi S."/>
            <person name="Hori S."/>
            <person name="Arai W."/>
            <person name="Tsubouchi T."/>
            <person name="Morono Y."/>
            <person name="Uchiyama I."/>
            <person name="Ito T."/>
            <person name="Fujiyama A."/>
            <person name="Inagaki F."/>
            <person name="Takami H."/>
        </authorList>
    </citation>
    <scope>NUCLEOTIDE SEQUENCE</scope>
    <source>
        <strain evidence="1">Expedition CK06-06</strain>
    </source>
</reference>
<gene>
    <name evidence="1" type="ORF">S03H2_64285</name>
</gene>
<proteinExistence type="predicted"/>
<dbReference type="EMBL" id="BARU01041742">
    <property type="protein sequence ID" value="GAH77648.1"/>
    <property type="molecule type" value="Genomic_DNA"/>
</dbReference>
<name>X1K6D9_9ZZZZ</name>
<protein>
    <submittedName>
        <fullName evidence="1">Uncharacterized protein</fullName>
    </submittedName>
</protein>
<dbReference type="AlphaFoldDB" id="X1K6D9"/>
<organism evidence="1">
    <name type="scientific">marine sediment metagenome</name>
    <dbReference type="NCBI Taxonomy" id="412755"/>
    <lineage>
        <taxon>unclassified sequences</taxon>
        <taxon>metagenomes</taxon>
        <taxon>ecological metagenomes</taxon>
    </lineage>
</organism>
<accession>X1K6D9</accession>
<feature type="non-terminal residue" evidence="1">
    <location>
        <position position="129"/>
    </location>
</feature>
<comment type="caution">
    <text evidence="1">The sequence shown here is derived from an EMBL/GenBank/DDBJ whole genome shotgun (WGS) entry which is preliminary data.</text>
</comment>
<evidence type="ECO:0000313" key="1">
    <source>
        <dbReference type="EMBL" id="GAH77648.1"/>
    </source>
</evidence>